<sequence>MLSLARDLVKVRSKGDDSEIKPLTVCFWSDLMSNPAVMYGLFSPKPRRLDYDPNKVKVMGTKNGMINQINIRTVEDLDSIQEELLGMPLLLRVHAQFEQQNVPANDQKFEGDLALLVDTSHPMIRPELEEALERARRILQARGKVCIQLDFGPAIDQWLRTTYPKGCCTLGNLKPHKARLFITNYSKPTACFDCTTLWHIFFLCWTFSAPCYKAYRTCKCTDIIIRPTTPIVRRTTLPSGKVVEITRYGLHNEVS</sequence>
<comment type="caution">
    <text evidence="1">The sequence shown here is derived from an EMBL/GenBank/DDBJ whole genome shotgun (WGS) entry which is preliminary data.</text>
</comment>
<protein>
    <submittedName>
        <fullName evidence="1">DgyrCDS424</fullName>
    </submittedName>
</protein>
<proteinExistence type="predicted"/>
<accession>A0A7I8V901</accession>
<dbReference type="EMBL" id="CAJFCJ010000001">
    <property type="protein sequence ID" value="CAD5111077.1"/>
    <property type="molecule type" value="Genomic_DNA"/>
</dbReference>
<dbReference type="Proteomes" id="UP000549394">
    <property type="component" value="Unassembled WGS sequence"/>
</dbReference>
<evidence type="ECO:0000313" key="1">
    <source>
        <dbReference type="EMBL" id="CAD5111077.1"/>
    </source>
</evidence>
<reference evidence="1 2" key="1">
    <citation type="submission" date="2020-08" db="EMBL/GenBank/DDBJ databases">
        <authorList>
            <person name="Hejnol A."/>
        </authorList>
    </citation>
    <scope>NUCLEOTIDE SEQUENCE [LARGE SCALE GENOMIC DNA]</scope>
</reference>
<keyword evidence="2" id="KW-1185">Reference proteome</keyword>
<name>A0A7I8V901_9ANNE</name>
<evidence type="ECO:0000313" key="2">
    <source>
        <dbReference type="Proteomes" id="UP000549394"/>
    </source>
</evidence>
<gene>
    <name evidence="1" type="ORF">DGYR_LOCUS417</name>
</gene>
<organism evidence="1 2">
    <name type="scientific">Dimorphilus gyrociliatus</name>
    <dbReference type="NCBI Taxonomy" id="2664684"/>
    <lineage>
        <taxon>Eukaryota</taxon>
        <taxon>Metazoa</taxon>
        <taxon>Spiralia</taxon>
        <taxon>Lophotrochozoa</taxon>
        <taxon>Annelida</taxon>
        <taxon>Polychaeta</taxon>
        <taxon>Polychaeta incertae sedis</taxon>
        <taxon>Dinophilidae</taxon>
        <taxon>Dimorphilus</taxon>
    </lineage>
</organism>
<dbReference type="OrthoDB" id="6264873at2759"/>
<dbReference type="AlphaFoldDB" id="A0A7I8V901"/>